<sequence length="150" mass="16830">MSLAIRADIMEIRFSANLSRQSNSQCYFFHLRGQNCHFYKNEMFVTGCFTGWEEYTEEASQISLMRGEHIDGSLGSSIHRPHGTRGKIEMDGDSKEMDGDSKIPAISTPDALIPQCSSVVQKDGTVRPLSSADPSQIESVKNKWHSWDNV</sequence>
<gene>
    <name evidence="2" type="ORF">HCDG_04862</name>
</gene>
<organism evidence="2 3">
    <name type="scientific">Ajellomyces capsulatus (strain H143)</name>
    <name type="common">Darling's disease fungus</name>
    <name type="synonym">Histoplasma capsulatum</name>
    <dbReference type="NCBI Taxonomy" id="544712"/>
    <lineage>
        <taxon>Eukaryota</taxon>
        <taxon>Fungi</taxon>
        <taxon>Dikarya</taxon>
        <taxon>Ascomycota</taxon>
        <taxon>Pezizomycotina</taxon>
        <taxon>Eurotiomycetes</taxon>
        <taxon>Eurotiomycetidae</taxon>
        <taxon>Onygenales</taxon>
        <taxon>Ajellomycetaceae</taxon>
        <taxon>Histoplasma</taxon>
    </lineage>
</organism>
<feature type="region of interest" description="Disordered" evidence="1">
    <location>
        <begin position="73"/>
        <end position="108"/>
    </location>
</feature>
<dbReference type="STRING" id="544712.C6HEJ5"/>
<dbReference type="HOGENOM" id="CLU_1739979_0_0_1"/>
<dbReference type="AlphaFoldDB" id="C6HEJ5"/>
<feature type="compositionally biased region" description="Basic and acidic residues" evidence="1">
    <location>
        <begin position="86"/>
        <end position="101"/>
    </location>
</feature>
<evidence type="ECO:0000313" key="2">
    <source>
        <dbReference type="EMBL" id="EER41216.1"/>
    </source>
</evidence>
<reference evidence="3" key="1">
    <citation type="submission" date="2009-05" db="EMBL/GenBank/DDBJ databases">
        <title>The genome sequence of Ajellomyces capsulatus strain H143.</title>
        <authorList>
            <person name="Champion M."/>
            <person name="Cuomo C.A."/>
            <person name="Ma L.-J."/>
            <person name="Henn M.R."/>
            <person name="Sil A."/>
            <person name="Goldman B."/>
            <person name="Young S.K."/>
            <person name="Kodira C.D."/>
            <person name="Zeng Q."/>
            <person name="Koehrsen M."/>
            <person name="Alvarado L."/>
            <person name="Berlin A.M."/>
            <person name="Borenstein D."/>
            <person name="Chen Z."/>
            <person name="Engels R."/>
            <person name="Freedman E."/>
            <person name="Gellesch M."/>
            <person name="Goldberg J."/>
            <person name="Griggs A."/>
            <person name="Gujja S."/>
            <person name="Heiman D.I."/>
            <person name="Hepburn T.A."/>
            <person name="Howarth C."/>
            <person name="Jen D."/>
            <person name="Larson L."/>
            <person name="Lewis B."/>
            <person name="Mehta T."/>
            <person name="Park D."/>
            <person name="Pearson M."/>
            <person name="Roberts A."/>
            <person name="Saif S."/>
            <person name="Shea T.D."/>
            <person name="Shenoy N."/>
            <person name="Sisk P."/>
            <person name="Stolte C."/>
            <person name="Sykes S."/>
            <person name="Walk T."/>
            <person name="White J."/>
            <person name="Yandava C."/>
            <person name="Klein B."/>
            <person name="McEwen J.G."/>
            <person name="Puccia R."/>
            <person name="Goldman G.H."/>
            <person name="Felipe M.S."/>
            <person name="Nino-Vega G."/>
            <person name="San-Blas G."/>
            <person name="Taylor J.W."/>
            <person name="Mendoza L."/>
            <person name="Galagan J.E."/>
            <person name="Nusbaum C."/>
            <person name="Birren B.W."/>
        </authorList>
    </citation>
    <scope>NUCLEOTIDE SEQUENCE [LARGE SCALE GENOMIC DNA]</scope>
    <source>
        <strain evidence="3">H143</strain>
    </source>
</reference>
<name>C6HEJ5_AJECH</name>
<evidence type="ECO:0000256" key="1">
    <source>
        <dbReference type="SAM" id="MobiDB-lite"/>
    </source>
</evidence>
<dbReference type="EMBL" id="GG692424">
    <property type="protein sequence ID" value="EER41216.1"/>
    <property type="molecule type" value="Genomic_DNA"/>
</dbReference>
<proteinExistence type="predicted"/>
<dbReference type="Proteomes" id="UP000002624">
    <property type="component" value="Unassembled WGS sequence"/>
</dbReference>
<accession>C6HEJ5</accession>
<feature type="region of interest" description="Disordered" evidence="1">
    <location>
        <begin position="124"/>
        <end position="150"/>
    </location>
</feature>
<protein>
    <submittedName>
        <fullName evidence="2">Uncharacterized protein</fullName>
    </submittedName>
</protein>
<evidence type="ECO:0000313" key="3">
    <source>
        <dbReference type="Proteomes" id="UP000002624"/>
    </source>
</evidence>
<dbReference type="VEuPathDB" id="FungiDB:HCDG_04862"/>